<dbReference type="RefSeq" id="WP_122229280.1">
    <property type="nucleotide sequence ID" value="NZ_RDQO01000003.1"/>
</dbReference>
<gene>
    <name evidence="3" type="ORF">D8I35_11185</name>
</gene>
<dbReference type="InterPro" id="IPR036390">
    <property type="entry name" value="WH_DNA-bd_sf"/>
</dbReference>
<dbReference type="EMBL" id="RDQO01000003">
    <property type="protein sequence ID" value="RMX05733.1"/>
    <property type="molecule type" value="Genomic_DNA"/>
</dbReference>
<keyword evidence="4" id="KW-1185">Reference proteome</keyword>
<dbReference type="SUPFAM" id="SSF55811">
    <property type="entry name" value="Nudix"/>
    <property type="match status" value="1"/>
</dbReference>
<evidence type="ECO:0000256" key="1">
    <source>
        <dbReference type="SAM" id="MobiDB-lite"/>
    </source>
</evidence>
<name>A0A3M6QRX3_9BURK</name>
<evidence type="ECO:0000313" key="4">
    <source>
        <dbReference type="Proteomes" id="UP000278006"/>
    </source>
</evidence>
<dbReference type="PIRSF" id="PIRSF019423">
    <property type="entry name" value="NMN_biosyn"/>
    <property type="match status" value="1"/>
</dbReference>
<dbReference type="OrthoDB" id="5417595at2"/>
<dbReference type="InterPro" id="IPR054105">
    <property type="entry name" value="WHD_NrtR"/>
</dbReference>
<evidence type="ECO:0000259" key="2">
    <source>
        <dbReference type="Pfam" id="PF21906"/>
    </source>
</evidence>
<dbReference type="InterPro" id="IPR015797">
    <property type="entry name" value="NUDIX_hydrolase-like_dom_sf"/>
</dbReference>
<comment type="caution">
    <text evidence="3">The sequence shown here is derived from an EMBL/GenBank/DDBJ whole genome shotgun (WGS) entry which is preliminary data.</text>
</comment>
<dbReference type="Proteomes" id="UP000278006">
    <property type="component" value="Unassembled WGS sequence"/>
</dbReference>
<reference evidence="3 4" key="1">
    <citation type="submission" date="2018-10" db="EMBL/GenBank/DDBJ databases">
        <title>Draft genome of Cortibacter populi DSM10536.</title>
        <authorList>
            <person name="Bernier A.-M."/>
            <person name="Bernard K."/>
        </authorList>
    </citation>
    <scope>NUCLEOTIDE SEQUENCE [LARGE SCALE GENOMIC DNA]</scope>
    <source>
        <strain evidence="3 4">DSM 105136</strain>
    </source>
</reference>
<dbReference type="InterPro" id="IPR011213">
    <property type="entry name" value="NMN_biosyn"/>
</dbReference>
<dbReference type="Gene3D" id="1.10.10.10">
    <property type="entry name" value="Winged helix-like DNA-binding domain superfamily/Winged helix DNA-binding domain"/>
    <property type="match status" value="1"/>
</dbReference>
<feature type="domain" description="NrtR DNA-binding winged helix" evidence="2">
    <location>
        <begin position="268"/>
        <end position="327"/>
    </location>
</feature>
<dbReference type="Pfam" id="PF21906">
    <property type="entry name" value="WHD_NrtR"/>
    <property type="match status" value="1"/>
</dbReference>
<evidence type="ECO:0000313" key="3">
    <source>
        <dbReference type="EMBL" id="RMX05733.1"/>
    </source>
</evidence>
<feature type="region of interest" description="Disordered" evidence="1">
    <location>
        <begin position="208"/>
        <end position="232"/>
    </location>
</feature>
<accession>A0A3M6QRX3</accession>
<organism evidence="3 4">
    <name type="scientific">Corticibacter populi</name>
    <dbReference type="NCBI Taxonomy" id="1550736"/>
    <lineage>
        <taxon>Bacteria</taxon>
        <taxon>Pseudomonadati</taxon>
        <taxon>Pseudomonadota</taxon>
        <taxon>Betaproteobacteria</taxon>
        <taxon>Burkholderiales</taxon>
        <taxon>Comamonadaceae</taxon>
        <taxon>Corticibacter</taxon>
    </lineage>
</organism>
<proteinExistence type="predicted"/>
<dbReference type="AlphaFoldDB" id="A0A3M6QRX3"/>
<dbReference type="SUPFAM" id="SSF46785">
    <property type="entry name" value="Winged helix' DNA-binding domain"/>
    <property type="match status" value="1"/>
</dbReference>
<protein>
    <recommendedName>
        <fullName evidence="2">NrtR DNA-binding winged helix domain-containing protein</fullName>
    </recommendedName>
</protein>
<sequence>MTTDDTPTPSPAPASSHAIQAELVAVLVAVSAGQPRIMTTRHGQTLPCGPFTMTHRTLQQGMRAWVESETHHPIGYVEQLYTFADPERLQQHGARNIAISYLGLTREQRGSNGSLNAAADQATWRNWYDFFPWEDRRSDYAQALLETRIVPALRDWAQAAADPAGRAHRLQRVHYQFGLDEDTPWNEDFVLQRYELLYEARLVSEALRQADSEPQPAACAPDGTGRPDTASEDVRALPGLAMLYDHRRILATGMARLRAKLKYRPVMFELMPETFTLLQLQQTAEAITGCWLHKQNFRRLIEQQALVEETGETTLGQAGRPAKLYRFRSGVMHERAISGSKLPLVNVQG</sequence>
<dbReference type="InterPro" id="IPR036388">
    <property type="entry name" value="WH-like_DNA-bd_sf"/>
</dbReference>